<dbReference type="CDD" id="cd00038">
    <property type="entry name" value="CAP_ED"/>
    <property type="match status" value="1"/>
</dbReference>
<organism evidence="2 3">
    <name type="scientific">Paramecium octaurelia</name>
    <dbReference type="NCBI Taxonomy" id="43137"/>
    <lineage>
        <taxon>Eukaryota</taxon>
        <taxon>Sar</taxon>
        <taxon>Alveolata</taxon>
        <taxon>Ciliophora</taxon>
        <taxon>Intramacronucleata</taxon>
        <taxon>Oligohymenophorea</taxon>
        <taxon>Peniculida</taxon>
        <taxon>Parameciidae</taxon>
        <taxon>Paramecium</taxon>
    </lineage>
</organism>
<dbReference type="InterPro" id="IPR000595">
    <property type="entry name" value="cNMP-bd_dom"/>
</dbReference>
<dbReference type="Proteomes" id="UP000683925">
    <property type="component" value="Unassembled WGS sequence"/>
</dbReference>
<protein>
    <recommendedName>
        <fullName evidence="1">Cyclic nucleotide-binding domain-containing protein</fullName>
    </recommendedName>
</protein>
<name>A0A8S1UDP3_PAROT</name>
<reference evidence="2" key="1">
    <citation type="submission" date="2021-01" db="EMBL/GenBank/DDBJ databases">
        <authorList>
            <consortium name="Genoscope - CEA"/>
            <person name="William W."/>
        </authorList>
    </citation>
    <scope>NUCLEOTIDE SEQUENCE</scope>
</reference>
<dbReference type="OMA" id="NQSVYIE"/>
<feature type="domain" description="Cyclic nucleotide-binding" evidence="1">
    <location>
        <begin position="22"/>
        <end position="101"/>
    </location>
</feature>
<dbReference type="EMBL" id="CAJJDP010000042">
    <property type="protein sequence ID" value="CAD8163028.1"/>
    <property type="molecule type" value="Genomic_DNA"/>
</dbReference>
<keyword evidence="3" id="KW-1185">Reference proteome</keyword>
<dbReference type="PROSITE" id="PS50042">
    <property type="entry name" value="CNMP_BINDING_3"/>
    <property type="match status" value="1"/>
</dbReference>
<gene>
    <name evidence="2" type="ORF">POCTA_138.1.T0420262</name>
</gene>
<dbReference type="AlphaFoldDB" id="A0A8S1UDP3"/>
<evidence type="ECO:0000259" key="1">
    <source>
        <dbReference type="PROSITE" id="PS50042"/>
    </source>
</evidence>
<evidence type="ECO:0000313" key="3">
    <source>
        <dbReference type="Proteomes" id="UP000683925"/>
    </source>
</evidence>
<evidence type="ECO:0000313" key="2">
    <source>
        <dbReference type="EMBL" id="CAD8163028.1"/>
    </source>
</evidence>
<proteinExistence type="predicted"/>
<dbReference type="OrthoDB" id="293551at2759"/>
<comment type="caution">
    <text evidence="2">The sequence shown here is derived from an EMBL/GenBank/DDBJ whole genome shotgun (WGS) entry which is preliminary data.</text>
</comment>
<sequence>MQINKQKQEYQEKYNSFRNHPAFNRLSSYILKSIIDCVNTQSFIKNQSVYIENELMTNVYIVKSGEFKMSKRILYQNSVLYNQKRWKQFEICLLEKGETFGIEHQDEEPKGCYKYSVTCHSYEGSLYSLKLDQISQVLQDNHIKVSVDNLFQYQQQLSKNRLYINREQQINQLYSNITQSLKHREIRSFSNANNENLKIRSQSNVNNEVVNNNNRFQNRSISYDISYCDKIQSLINYQKQIINNPRRIIKTEILEDDNYVNQSVNNHIRAFKPFISNFASGRNLTKRTQLSSQDKIEESTQNEKIFKLKVLLKLGCRPKNKLQIRLHQIHSQHLSKMFPFHPK</sequence>
<accession>A0A8S1UDP3</accession>